<gene>
    <name evidence="1" type="ORF">SKAU_G00291320</name>
</gene>
<sequence length="83" mass="9978">MYDYRFTLKYTDVHLSQQKSMPGMENNVHLSLYILDRRVTPCMHGYGRYDENSERDHRCMAAFSVAHCQWRKELSAFAWGWKL</sequence>
<organism evidence="1 2">
    <name type="scientific">Synaphobranchus kaupii</name>
    <name type="common">Kaup's arrowtooth eel</name>
    <dbReference type="NCBI Taxonomy" id="118154"/>
    <lineage>
        <taxon>Eukaryota</taxon>
        <taxon>Metazoa</taxon>
        <taxon>Chordata</taxon>
        <taxon>Craniata</taxon>
        <taxon>Vertebrata</taxon>
        <taxon>Euteleostomi</taxon>
        <taxon>Actinopterygii</taxon>
        <taxon>Neopterygii</taxon>
        <taxon>Teleostei</taxon>
        <taxon>Anguilliformes</taxon>
        <taxon>Synaphobranchidae</taxon>
        <taxon>Synaphobranchus</taxon>
    </lineage>
</organism>
<reference evidence="1" key="1">
    <citation type="journal article" date="2023" name="Science">
        <title>Genome structures resolve the early diversification of teleost fishes.</title>
        <authorList>
            <person name="Parey E."/>
            <person name="Louis A."/>
            <person name="Montfort J."/>
            <person name="Bouchez O."/>
            <person name="Roques C."/>
            <person name="Iampietro C."/>
            <person name="Lluch J."/>
            <person name="Castinel A."/>
            <person name="Donnadieu C."/>
            <person name="Desvignes T."/>
            <person name="Floi Bucao C."/>
            <person name="Jouanno E."/>
            <person name="Wen M."/>
            <person name="Mejri S."/>
            <person name="Dirks R."/>
            <person name="Jansen H."/>
            <person name="Henkel C."/>
            <person name="Chen W.J."/>
            <person name="Zahm M."/>
            <person name="Cabau C."/>
            <person name="Klopp C."/>
            <person name="Thompson A.W."/>
            <person name="Robinson-Rechavi M."/>
            <person name="Braasch I."/>
            <person name="Lecointre G."/>
            <person name="Bobe J."/>
            <person name="Postlethwait J.H."/>
            <person name="Berthelot C."/>
            <person name="Roest Crollius H."/>
            <person name="Guiguen Y."/>
        </authorList>
    </citation>
    <scope>NUCLEOTIDE SEQUENCE</scope>
    <source>
        <strain evidence="1">WJC10195</strain>
    </source>
</reference>
<dbReference type="EMBL" id="JAINUF010000012">
    <property type="protein sequence ID" value="KAJ8344939.1"/>
    <property type="molecule type" value="Genomic_DNA"/>
</dbReference>
<dbReference type="AlphaFoldDB" id="A0A9Q1IM43"/>
<dbReference type="Proteomes" id="UP001152622">
    <property type="component" value="Chromosome 12"/>
</dbReference>
<name>A0A9Q1IM43_SYNKA</name>
<protein>
    <submittedName>
        <fullName evidence="1">Uncharacterized protein</fullName>
    </submittedName>
</protein>
<accession>A0A9Q1IM43</accession>
<evidence type="ECO:0000313" key="2">
    <source>
        <dbReference type="Proteomes" id="UP001152622"/>
    </source>
</evidence>
<comment type="caution">
    <text evidence="1">The sequence shown here is derived from an EMBL/GenBank/DDBJ whole genome shotgun (WGS) entry which is preliminary data.</text>
</comment>
<keyword evidence="2" id="KW-1185">Reference proteome</keyword>
<evidence type="ECO:0000313" key="1">
    <source>
        <dbReference type="EMBL" id="KAJ8344939.1"/>
    </source>
</evidence>
<proteinExistence type="predicted"/>